<dbReference type="AlphaFoldDB" id="A0A9J5ZYT0"/>
<evidence type="ECO:0000313" key="1">
    <source>
        <dbReference type="EMBL" id="KAG5616999.1"/>
    </source>
</evidence>
<reference evidence="1 2" key="1">
    <citation type="submission" date="2020-09" db="EMBL/GenBank/DDBJ databases">
        <title>De no assembly of potato wild relative species, Solanum commersonii.</title>
        <authorList>
            <person name="Cho K."/>
        </authorList>
    </citation>
    <scope>NUCLEOTIDE SEQUENCE [LARGE SCALE GENOMIC DNA]</scope>
    <source>
        <strain evidence="1">LZ3.2</strain>
        <tissue evidence="1">Leaf</tissue>
    </source>
</reference>
<proteinExistence type="predicted"/>
<dbReference type="Proteomes" id="UP000824120">
    <property type="component" value="Chromosome 3"/>
</dbReference>
<evidence type="ECO:0000313" key="2">
    <source>
        <dbReference type="Proteomes" id="UP000824120"/>
    </source>
</evidence>
<keyword evidence="2" id="KW-1185">Reference proteome</keyword>
<gene>
    <name evidence="1" type="ORF">H5410_016823</name>
</gene>
<protein>
    <submittedName>
        <fullName evidence="1">Uncharacterized protein</fullName>
    </submittedName>
</protein>
<comment type="caution">
    <text evidence="1">The sequence shown here is derived from an EMBL/GenBank/DDBJ whole genome shotgun (WGS) entry which is preliminary data.</text>
</comment>
<accession>A0A9J5ZYT0</accession>
<name>A0A9J5ZYT0_SOLCO</name>
<dbReference type="EMBL" id="JACXVP010000003">
    <property type="protein sequence ID" value="KAG5616999.1"/>
    <property type="molecule type" value="Genomic_DNA"/>
</dbReference>
<sequence>MEIVLASTVSHIPPSGSILSDRAKRALVHKTSSWVGYHHLVSCHLEPDVTTSKVKSPRSLGQFKSKDRRSIAPLKSHYLQCFKLSQSQSLLLAEGEKDRKYRHDNINCYDNYFSSIEIVTESVSTL</sequence>
<organism evidence="1 2">
    <name type="scientific">Solanum commersonii</name>
    <name type="common">Commerson's wild potato</name>
    <name type="synonym">Commerson's nightshade</name>
    <dbReference type="NCBI Taxonomy" id="4109"/>
    <lineage>
        <taxon>Eukaryota</taxon>
        <taxon>Viridiplantae</taxon>
        <taxon>Streptophyta</taxon>
        <taxon>Embryophyta</taxon>
        <taxon>Tracheophyta</taxon>
        <taxon>Spermatophyta</taxon>
        <taxon>Magnoliopsida</taxon>
        <taxon>eudicotyledons</taxon>
        <taxon>Gunneridae</taxon>
        <taxon>Pentapetalae</taxon>
        <taxon>asterids</taxon>
        <taxon>lamiids</taxon>
        <taxon>Solanales</taxon>
        <taxon>Solanaceae</taxon>
        <taxon>Solanoideae</taxon>
        <taxon>Solaneae</taxon>
        <taxon>Solanum</taxon>
    </lineage>
</organism>